<evidence type="ECO:0000256" key="2">
    <source>
        <dbReference type="ARBA" id="ARBA00022741"/>
    </source>
</evidence>
<dbReference type="InterPro" id="IPR011009">
    <property type="entry name" value="Kinase-like_dom_sf"/>
</dbReference>
<dbReference type="InterPro" id="IPR008271">
    <property type="entry name" value="Ser/Thr_kinase_AS"/>
</dbReference>
<dbReference type="Pfam" id="PF00069">
    <property type="entry name" value="Pkinase"/>
    <property type="match status" value="1"/>
</dbReference>
<dbReference type="GO" id="GO:0005524">
    <property type="term" value="F:ATP binding"/>
    <property type="evidence" value="ECO:0007669"/>
    <property type="project" value="UniProtKB-KW"/>
</dbReference>
<keyword evidence="4" id="KW-0067">ATP-binding</keyword>
<keyword evidence="1" id="KW-0808">Transferase</keyword>
<evidence type="ECO:0000256" key="1">
    <source>
        <dbReference type="ARBA" id="ARBA00022679"/>
    </source>
</evidence>
<comment type="similarity">
    <text evidence="5">Belongs to the protein kinase superfamily. Ser/Thr protein kinase family. GCN2 subfamily.</text>
</comment>
<dbReference type="PROSITE" id="PS50011">
    <property type="entry name" value="PROTEIN_KINASE_DOM"/>
    <property type="match status" value="1"/>
</dbReference>
<evidence type="ECO:0000313" key="8">
    <source>
        <dbReference type="EnsemblMetazoa" id="XP_019853722.1"/>
    </source>
</evidence>
<dbReference type="EnsemblMetazoa" id="XM_019998163.1">
    <property type="protein sequence ID" value="XP_019853722.1"/>
    <property type="gene ID" value="LOC109583020"/>
</dbReference>
<keyword evidence="9" id="KW-1185">Reference proteome</keyword>
<dbReference type="PANTHER" id="PTHR11042">
    <property type="entry name" value="EUKARYOTIC TRANSLATION INITIATION FACTOR 2-ALPHA KINASE EIF2-ALPHA KINASE -RELATED"/>
    <property type="match status" value="1"/>
</dbReference>
<proteinExistence type="inferred from homology"/>
<dbReference type="InterPro" id="IPR050339">
    <property type="entry name" value="CC_SR_Kinase"/>
</dbReference>
<evidence type="ECO:0000256" key="5">
    <source>
        <dbReference type="ARBA" id="ARBA00037982"/>
    </source>
</evidence>
<dbReference type="PROSITE" id="PS00108">
    <property type="entry name" value="PROTEIN_KINASE_ST"/>
    <property type="match status" value="1"/>
</dbReference>
<organism evidence="8 9">
    <name type="scientific">Amphimedon queenslandica</name>
    <name type="common">Sponge</name>
    <dbReference type="NCBI Taxonomy" id="400682"/>
    <lineage>
        <taxon>Eukaryota</taxon>
        <taxon>Metazoa</taxon>
        <taxon>Porifera</taxon>
        <taxon>Demospongiae</taxon>
        <taxon>Heteroscleromorpha</taxon>
        <taxon>Haplosclerida</taxon>
        <taxon>Niphatidae</taxon>
        <taxon>Amphimedon</taxon>
    </lineage>
</organism>
<dbReference type="RefSeq" id="XP_019853722.1">
    <property type="nucleotide sequence ID" value="XM_019998163.1"/>
</dbReference>
<evidence type="ECO:0000256" key="3">
    <source>
        <dbReference type="ARBA" id="ARBA00022777"/>
    </source>
</evidence>
<reference evidence="9" key="1">
    <citation type="journal article" date="2010" name="Nature">
        <title>The Amphimedon queenslandica genome and the evolution of animal complexity.</title>
        <authorList>
            <person name="Srivastava M."/>
            <person name="Simakov O."/>
            <person name="Chapman J."/>
            <person name="Fahey B."/>
            <person name="Gauthier M.E."/>
            <person name="Mitros T."/>
            <person name="Richards G.S."/>
            <person name="Conaco C."/>
            <person name="Dacre M."/>
            <person name="Hellsten U."/>
            <person name="Larroux C."/>
            <person name="Putnam N.H."/>
            <person name="Stanke M."/>
            <person name="Adamska M."/>
            <person name="Darling A."/>
            <person name="Degnan S.M."/>
            <person name="Oakley T.H."/>
            <person name="Plachetzki D.C."/>
            <person name="Zhai Y."/>
            <person name="Adamski M."/>
            <person name="Calcino A."/>
            <person name="Cummins S.F."/>
            <person name="Goodstein D.M."/>
            <person name="Harris C."/>
            <person name="Jackson D.J."/>
            <person name="Leys S.P."/>
            <person name="Shu S."/>
            <person name="Woodcroft B.J."/>
            <person name="Vervoort M."/>
            <person name="Kosik K.S."/>
            <person name="Manning G."/>
            <person name="Degnan B.M."/>
            <person name="Rokhsar D.S."/>
        </authorList>
    </citation>
    <scope>NUCLEOTIDE SEQUENCE [LARGE SCALE GENOMIC DNA]</scope>
</reference>
<dbReference type="SUPFAM" id="SSF56112">
    <property type="entry name" value="Protein kinase-like (PK-like)"/>
    <property type="match status" value="1"/>
</dbReference>
<name>A0AAN0JAD6_AMPQE</name>
<dbReference type="InterPro" id="IPR000719">
    <property type="entry name" value="Prot_kinase_dom"/>
</dbReference>
<evidence type="ECO:0000256" key="4">
    <source>
        <dbReference type="ARBA" id="ARBA00022840"/>
    </source>
</evidence>
<accession>A0AAN0JAD6</accession>
<evidence type="ECO:0000256" key="6">
    <source>
        <dbReference type="SAM" id="MobiDB-lite"/>
    </source>
</evidence>
<dbReference type="GO" id="GO:0005634">
    <property type="term" value="C:nucleus"/>
    <property type="evidence" value="ECO:0007669"/>
    <property type="project" value="TreeGrafter"/>
</dbReference>
<dbReference type="AlphaFoldDB" id="A0AAN0JAD6"/>
<dbReference type="Proteomes" id="UP000007879">
    <property type="component" value="Unassembled WGS sequence"/>
</dbReference>
<dbReference type="KEGG" id="aqu:109583020"/>
<dbReference type="GO" id="GO:0005737">
    <property type="term" value="C:cytoplasm"/>
    <property type="evidence" value="ECO:0007669"/>
    <property type="project" value="TreeGrafter"/>
</dbReference>
<keyword evidence="2" id="KW-0547">Nucleotide-binding</keyword>
<evidence type="ECO:0000259" key="7">
    <source>
        <dbReference type="PROSITE" id="PS50011"/>
    </source>
</evidence>
<dbReference type="GO" id="GO:0004672">
    <property type="term" value="F:protein kinase activity"/>
    <property type="evidence" value="ECO:0007669"/>
    <property type="project" value="InterPro"/>
</dbReference>
<dbReference type="PANTHER" id="PTHR11042:SF178">
    <property type="entry name" value="EUKARYOTIC TRANSLATION INITIATION FACTOR 2-ALPHA KINASE 1"/>
    <property type="match status" value="1"/>
</dbReference>
<keyword evidence="3" id="KW-0418">Kinase</keyword>
<feature type="region of interest" description="Disordered" evidence="6">
    <location>
        <begin position="545"/>
        <end position="565"/>
    </location>
</feature>
<evidence type="ECO:0000313" key="9">
    <source>
        <dbReference type="Proteomes" id="UP000007879"/>
    </source>
</evidence>
<feature type="domain" description="Protein kinase" evidence="7">
    <location>
        <begin position="631"/>
        <end position="985"/>
    </location>
</feature>
<dbReference type="GeneID" id="109583020"/>
<protein>
    <recommendedName>
        <fullName evidence="7">Protein kinase domain-containing protein</fullName>
    </recommendedName>
</protein>
<reference evidence="8" key="2">
    <citation type="submission" date="2024-06" db="UniProtKB">
        <authorList>
            <consortium name="EnsemblMetazoa"/>
        </authorList>
    </citation>
    <scope>IDENTIFICATION</scope>
</reference>
<dbReference type="Gene3D" id="1.10.510.10">
    <property type="entry name" value="Transferase(Phosphotransferase) domain 1"/>
    <property type="match status" value="1"/>
</dbReference>
<dbReference type="SMART" id="SM00220">
    <property type="entry name" value="S_TKc"/>
    <property type="match status" value="1"/>
</dbReference>
<sequence>MSTSSSSGLSNELDLHLLSSTSLTTRHVCSIICDTLDLKPTVCDISSLMKRMKNLGKDLTFVCRLAYCSVVCKFPLNDVELSLELLHLIIPSQSKADSYNLIECTYNSASSITSHNFVNTMVQNYFAALYLTFQPLMHVFTFTSTLQSLDQSQWKVLEFYFGLVGSGLLSVAKDNLFYILSYISQSFNCNFPFVDNHLVLLMLRCLHEAEDDSLSLQAHYEILKSQTFSYNINEIHDSLPAIAYYLTSHNEAAWKIYCTHGNKGVDQLTRLIKAFERDKHRKKGCVVVEDKEQLTTDPNRIIITLRSKEYVKTEVNVIGKDKEEEMSLEKSATVVGSTTLQQSNIKAFDPLYIPLLSYGHLSTDQYIKRKKIKVTIFFNLLKDLLLSHLQVYSSELIKSQYRKDDHNWFLLPLNMRHDFYEAVLINPIIPLHWAKVQQPNGSMELEDKYRSLSSQRYQSPTAVSAQNAAAELVILNSSQVLRLLITPPTGEDPALIPLYINSDDCSELGIIGCDFLLEEHFVSQEIRWKPTKPFQINKDEQVVRELPLPSNRDSEPKETSAAVSSKKELPFILKDNENLTPMSKAEYTSQHVSSEKIKHHTLAGHDTPGYCIYSEGKSFIMGEVYTVPTELPHTRVIREGGNGLILEVTFEGATYAVKKTALRWREILIMPKLHHPNVLNLISMMIGYPIDLFPRQRHVFHFYSRMTNDLGRSVGSYERFCLRSLNERYKNEPLLLKKIDNNFKHLFSSILKALDYLHTLPNPVIHRDVKPSNVLIKMSCGCQNPLICVCVTKPQIMLSDFDASLELNSDNSMKPDPPKNSLRDFHLSADRTYHVSPVGTIGFKSPEGFMYMITNDASLLGDMTTKTDIFSFGMLVCLVLLNEEGPKFLNQIGTLLLSAQQSKHIAVNQLDEMKRKILQKNGVMYFREREPRVTDKDIFKILPIVRLKQFFSEVNPNLVNFVEMTLAVEPKDRASANALLHHLYIISTTASGVGKSIL</sequence>